<dbReference type="CDD" id="cd02440">
    <property type="entry name" value="AdoMet_MTases"/>
    <property type="match status" value="1"/>
</dbReference>
<keyword evidence="2" id="KW-1185">Reference proteome</keyword>
<dbReference type="AlphaFoldDB" id="A0A0R3DS06"/>
<evidence type="ECO:0000313" key="2">
    <source>
        <dbReference type="Proteomes" id="UP000051936"/>
    </source>
</evidence>
<reference evidence="1 2" key="1">
    <citation type="submission" date="2015-09" db="EMBL/GenBank/DDBJ databases">
        <title>Draft Genome Sequence of Bradyrhizobium manausense Strain BR 3351T, a Novel Symbiotic Nitrogen-Fixing Alphaproteobacterium Isolated from Brazilian Amazon Rain Forest.</title>
        <authorList>
            <person name="De Araujo J.L."/>
            <person name="Zilli J.E."/>
        </authorList>
    </citation>
    <scope>NUCLEOTIDE SEQUENCE [LARGE SCALE GENOMIC DNA]</scope>
    <source>
        <strain evidence="1 2">BR3351</strain>
    </source>
</reference>
<dbReference type="Pfam" id="PF13489">
    <property type="entry name" value="Methyltransf_23"/>
    <property type="match status" value="1"/>
</dbReference>
<dbReference type="GO" id="GO:0032259">
    <property type="term" value="P:methylation"/>
    <property type="evidence" value="ECO:0007669"/>
    <property type="project" value="UniProtKB-KW"/>
</dbReference>
<sequence>MNSRLDVHVAAYEGKSVYDFDNEISLTWYPKRIARVVKDPGAVLDLGLGHGFATELFSDCCERHVVLEGSPAVIQNFKLRFPENRSEVIETYFEEFETDEQFDLIVMGFILEHVDDPLLILNRFRNFLAPTGTLFVAVPNAEVMNRRLGHLAGMLPDMEALSENDLVLGHQRYFTVGSLTKLVTEAGYKIERMEGIYLKPFATSQLLSLHLDTKIIQALCEMGVDYPELSCGLLAQLTPDGSARS</sequence>
<dbReference type="PANTHER" id="PTHR43861">
    <property type="entry name" value="TRANS-ACONITATE 2-METHYLTRANSFERASE-RELATED"/>
    <property type="match status" value="1"/>
</dbReference>
<keyword evidence="1" id="KW-0808">Transferase</keyword>
<evidence type="ECO:0000313" key="1">
    <source>
        <dbReference type="EMBL" id="KRQ11214.1"/>
    </source>
</evidence>
<keyword evidence="1" id="KW-0489">Methyltransferase</keyword>
<dbReference type="Gene3D" id="3.40.50.150">
    <property type="entry name" value="Vaccinia Virus protein VP39"/>
    <property type="match status" value="1"/>
</dbReference>
<dbReference type="GO" id="GO:0008168">
    <property type="term" value="F:methyltransferase activity"/>
    <property type="evidence" value="ECO:0007669"/>
    <property type="project" value="UniProtKB-KW"/>
</dbReference>
<dbReference type="EMBL" id="LJYG01000081">
    <property type="protein sequence ID" value="KRQ11214.1"/>
    <property type="molecule type" value="Genomic_DNA"/>
</dbReference>
<dbReference type="SUPFAM" id="SSF53335">
    <property type="entry name" value="S-adenosyl-L-methionine-dependent methyltransferases"/>
    <property type="match status" value="1"/>
</dbReference>
<organism evidence="1 2">
    <name type="scientific">Bradyrhizobium manausense</name>
    <dbReference type="NCBI Taxonomy" id="989370"/>
    <lineage>
        <taxon>Bacteria</taxon>
        <taxon>Pseudomonadati</taxon>
        <taxon>Pseudomonadota</taxon>
        <taxon>Alphaproteobacteria</taxon>
        <taxon>Hyphomicrobiales</taxon>
        <taxon>Nitrobacteraceae</taxon>
        <taxon>Bradyrhizobium</taxon>
    </lineage>
</organism>
<dbReference type="RefSeq" id="WP_057748769.1">
    <property type="nucleotide sequence ID" value="NZ_LJYG01000081.1"/>
</dbReference>
<accession>A0A0R3DS06</accession>
<comment type="caution">
    <text evidence="1">The sequence shown here is derived from an EMBL/GenBank/DDBJ whole genome shotgun (WGS) entry which is preliminary data.</text>
</comment>
<dbReference type="Proteomes" id="UP000051936">
    <property type="component" value="Unassembled WGS sequence"/>
</dbReference>
<dbReference type="STRING" id="989370.AOQ71_18225"/>
<dbReference type="OrthoDB" id="7537532at2"/>
<dbReference type="InterPro" id="IPR029063">
    <property type="entry name" value="SAM-dependent_MTases_sf"/>
</dbReference>
<name>A0A0R3DS06_9BRAD</name>
<gene>
    <name evidence="1" type="ORF">AOQ71_18225</name>
</gene>
<proteinExistence type="predicted"/>
<protein>
    <submittedName>
        <fullName evidence="1">SAM-dependent methyltransferase</fullName>
    </submittedName>
</protein>